<evidence type="ECO:0000313" key="1">
    <source>
        <dbReference type="EMBL" id="MQT05554.1"/>
    </source>
</evidence>
<dbReference type="EMBL" id="VCLA01000204">
    <property type="protein sequence ID" value="MQT05554.1"/>
    <property type="molecule type" value="Genomic_DNA"/>
</dbReference>
<dbReference type="AlphaFoldDB" id="A0A646KTC9"/>
<accession>A0A646KTC9</accession>
<protein>
    <submittedName>
        <fullName evidence="1">Uncharacterized protein</fullName>
    </submittedName>
</protein>
<dbReference type="OrthoDB" id="4031662at2"/>
<keyword evidence="2" id="KW-1185">Reference proteome</keyword>
<gene>
    <name evidence="1" type="ORF">FF041_37330</name>
</gene>
<comment type="caution">
    <text evidence="1">The sequence shown here is derived from an EMBL/GenBank/DDBJ whole genome shotgun (WGS) entry which is preliminary data.</text>
</comment>
<sequence>MSGDGGGALLDTGPVPELSHALLRHRALAHRLGPAGDALVADAHQIALWWWVNRQVAHGRWREREDAAGFARRRRRAAPAVVYPETMMLAEAMDAWEQRRRDPAASPREWLADLAARLGAPGVLDGRENEPLSRWLALHPAGPGLERSGRTTAERRWAQLPALHHPPSEHGLFRARSCLRWTFGQPLTATLGICPYCRGRSPSCFWAPADDCPERPRSSAAG</sequence>
<name>A0A646KTC9_STRJU</name>
<proteinExistence type="predicted"/>
<organism evidence="1 2">
    <name type="scientific">Streptomyces jumonjinensis</name>
    <dbReference type="NCBI Taxonomy" id="1945"/>
    <lineage>
        <taxon>Bacteria</taxon>
        <taxon>Bacillati</taxon>
        <taxon>Actinomycetota</taxon>
        <taxon>Actinomycetes</taxon>
        <taxon>Kitasatosporales</taxon>
        <taxon>Streptomycetaceae</taxon>
        <taxon>Streptomyces</taxon>
    </lineage>
</organism>
<evidence type="ECO:0000313" key="2">
    <source>
        <dbReference type="Proteomes" id="UP000419138"/>
    </source>
</evidence>
<reference evidence="1 2" key="1">
    <citation type="submission" date="2019-05" db="EMBL/GenBank/DDBJ databases">
        <title>Comparative genomics and metabolomics analyses of clavulanic acid producing Streptomyces species provides insight into specialized metabolism and evolution of beta-lactam biosynthetic gene clusters.</title>
        <authorList>
            <person name="Moore M.A."/>
            <person name="Cruz-Morales P."/>
            <person name="Barona Gomez F."/>
            <person name="Kapil T."/>
        </authorList>
    </citation>
    <scope>NUCLEOTIDE SEQUENCE [LARGE SCALE GENOMIC DNA]</scope>
    <source>
        <strain evidence="1 2">NRRL 5741</strain>
    </source>
</reference>
<dbReference type="Proteomes" id="UP000419138">
    <property type="component" value="Unassembled WGS sequence"/>
</dbReference>